<dbReference type="InterPro" id="IPR050122">
    <property type="entry name" value="RTK"/>
</dbReference>
<dbReference type="RefSeq" id="XP_001746356.1">
    <property type="nucleotide sequence ID" value="XM_001746304.1"/>
</dbReference>
<proteinExistence type="predicted"/>
<dbReference type="InterPro" id="IPR011009">
    <property type="entry name" value="Kinase-like_dom_sf"/>
</dbReference>
<dbReference type="Gene3D" id="1.10.510.10">
    <property type="entry name" value="Transferase(Phosphotransferase) domain 1"/>
    <property type="match status" value="1"/>
</dbReference>
<dbReference type="AlphaFoldDB" id="A9V145"/>
<evidence type="ECO:0000259" key="4">
    <source>
        <dbReference type="Pfam" id="PF07714"/>
    </source>
</evidence>
<dbReference type="PANTHER" id="PTHR24416:SF611">
    <property type="entry name" value="TYROSINE-PROTEIN KINASE TRANSMEMBRANE RECEPTOR ROR"/>
    <property type="match status" value="1"/>
</dbReference>
<dbReference type="InterPro" id="IPR001245">
    <property type="entry name" value="Ser-Thr/Tyr_kinase_cat_dom"/>
</dbReference>
<dbReference type="Pfam" id="PF07714">
    <property type="entry name" value="PK_Tyr_Ser-Thr"/>
    <property type="match status" value="1"/>
</dbReference>
<feature type="domain" description="Serine-threonine/tyrosine-protein kinase catalytic" evidence="4">
    <location>
        <begin position="434"/>
        <end position="506"/>
    </location>
</feature>
<name>A9V145_MONBE</name>
<sequence>MLSLEKFSLFLTDLELLDGFPWKSMPNLVYLQLQMNKSPVLLESTYLPRLEKLLQLILINRRSAFQYIGVDSMVTSLDMKNIRTFADSFIDDRVQRTLAIFESFDDHLSGYGQPQSCFLMWAFNELRQERYKRVMCFCHPPAEGVAGLVNASHCPYLQPIPCREDNSTFFFSTQLCNGVPNCPAGSDEQYCSGVISMKTANTLDCYAMMVLNVTNGTVVLSPMAEETPENRCVTGYGVMRDYDAVEAVFGTNIFRIMRNTLNGRLESMVNFLLVQDAMEVQLLSPTVVVDGTLFGEVGQPNQTMHAILVNDAQYLAQFKERYPGTAPISPTISTTRASSTSTAGTRARASHRESPARLVLGASVGAVAMVLAILLAVWFWRRGHNQAQASEQLVIGVMEAASKDYRARFPHLQAEPVQFYDQRQLQCRTLASTGNFSQVYQVAQGMSFLASAGIVHRDLAARNVLVFSAAPIHCKLADLGCAVSRVVAQTDYYKSSQINELPLRFVQCARQHRRFVVSLCIVR</sequence>
<dbReference type="STRING" id="81824.A9V145"/>
<dbReference type="EMBL" id="CH991553">
    <property type="protein sequence ID" value="EDQ88743.1"/>
    <property type="molecule type" value="Genomic_DNA"/>
</dbReference>
<keyword evidence="3" id="KW-0812">Transmembrane</keyword>
<evidence type="ECO:0000256" key="1">
    <source>
        <dbReference type="ARBA" id="ARBA00023157"/>
    </source>
</evidence>
<dbReference type="CDD" id="cd00112">
    <property type="entry name" value="LDLa"/>
    <property type="match status" value="1"/>
</dbReference>
<dbReference type="GO" id="GO:0004713">
    <property type="term" value="F:protein tyrosine kinase activity"/>
    <property type="evidence" value="ECO:0000318"/>
    <property type="project" value="GO_Central"/>
</dbReference>
<keyword evidence="6" id="KW-1185">Reference proteome</keyword>
<keyword evidence="3" id="KW-0472">Membrane</keyword>
<protein>
    <recommendedName>
        <fullName evidence="4">Serine-threonine/tyrosine-protein kinase catalytic domain-containing protein</fullName>
    </recommendedName>
</protein>
<organism evidence="5 6">
    <name type="scientific">Monosiga brevicollis</name>
    <name type="common">Choanoflagellate</name>
    <dbReference type="NCBI Taxonomy" id="81824"/>
    <lineage>
        <taxon>Eukaryota</taxon>
        <taxon>Choanoflagellata</taxon>
        <taxon>Craspedida</taxon>
        <taxon>Salpingoecidae</taxon>
        <taxon>Monosiga</taxon>
    </lineage>
</organism>
<feature type="region of interest" description="Disordered" evidence="2">
    <location>
        <begin position="329"/>
        <end position="350"/>
    </location>
</feature>
<dbReference type="eggNOG" id="KOG0200">
    <property type="taxonomic scope" value="Eukaryota"/>
</dbReference>
<dbReference type="InterPro" id="IPR002172">
    <property type="entry name" value="LDrepeatLR_classA_rpt"/>
</dbReference>
<dbReference type="KEGG" id="mbr:MONBRDRAFT_37341"/>
<dbReference type="GO" id="GO:0005886">
    <property type="term" value="C:plasma membrane"/>
    <property type="evidence" value="ECO:0000318"/>
    <property type="project" value="GO_Central"/>
</dbReference>
<feature type="compositionally biased region" description="Low complexity" evidence="2">
    <location>
        <begin position="329"/>
        <end position="347"/>
    </location>
</feature>
<evidence type="ECO:0000313" key="6">
    <source>
        <dbReference type="Proteomes" id="UP000001357"/>
    </source>
</evidence>
<evidence type="ECO:0000256" key="2">
    <source>
        <dbReference type="SAM" id="MobiDB-lite"/>
    </source>
</evidence>
<gene>
    <name evidence="5" type="ORF">MONBRDRAFT_37341</name>
</gene>
<dbReference type="Proteomes" id="UP000001357">
    <property type="component" value="Unassembled WGS sequence"/>
</dbReference>
<dbReference type="GeneID" id="5891674"/>
<evidence type="ECO:0000313" key="5">
    <source>
        <dbReference type="EMBL" id="EDQ88743.1"/>
    </source>
</evidence>
<dbReference type="InParanoid" id="A9V145"/>
<dbReference type="PROSITE" id="PS00109">
    <property type="entry name" value="PROTEIN_KINASE_TYR"/>
    <property type="match status" value="1"/>
</dbReference>
<evidence type="ECO:0000256" key="3">
    <source>
        <dbReference type="SAM" id="Phobius"/>
    </source>
</evidence>
<dbReference type="PANTHER" id="PTHR24416">
    <property type="entry name" value="TYROSINE-PROTEIN KINASE RECEPTOR"/>
    <property type="match status" value="1"/>
</dbReference>
<accession>A9V145</accession>
<dbReference type="InterPro" id="IPR008266">
    <property type="entry name" value="Tyr_kinase_AS"/>
</dbReference>
<keyword evidence="3" id="KW-1133">Transmembrane helix</keyword>
<reference evidence="5 6" key="1">
    <citation type="journal article" date="2008" name="Nature">
        <title>The genome of the choanoflagellate Monosiga brevicollis and the origin of metazoans.</title>
        <authorList>
            <consortium name="JGI Sequencing"/>
            <person name="King N."/>
            <person name="Westbrook M.J."/>
            <person name="Young S.L."/>
            <person name="Kuo A."/>
            <person name="Abedin M."/>
            <person name="Chapman J."/>
            <person name="Fairclough S."/>
            <person name="Hellsten U."/>
            <person name="Isogai Y."/>
            <person name="Letunic I."/>
            <person name="Marr M."/>
            <person name="Pincus D."/>
            <person name="Putnam N."/>
            <person name="Rokas A."/>
            <person name="Wright K.J."/>
            <person name="Zuzow R."/>
            <person name="Dirks W."/>
            <person name="Good M."/>
            <person name="Goodstein D."/>
            <person name="Lemons D."/>
            <person name="Li W."/>
            <person name="Lyons J.B."/>
            <person name="Morris A."/>
            <person name="Nichols S."/>
            <person name="Richter D.J."/>
            <person name="Salamov A."/>
            <person name="Bork P."/>
            <person name="Lim W.A."/>
            <person name="Manning G."/>
            <person name="Miller W.T."/>
            <person name="McGinnis W."/>
            <person name="Shapiro H."/>
            <person name="Tjian R."/>
            <person name="Grigoriev I.V."/>
            <person name="Rokhsar D."/>
        </authorList>
    </citation>
    <scope>NUCLEOTIDE SEQUENCE [LARGE SCALE GENOMIC DNA]</scope>
    <source>
        <strain evidence="6">MX1 / ATCC 50154</strain>
    </source>
</reference>
<dbReference type="SUPFAM" id="SSF56112">
    <property type="entry name" value="Protein kinase-like (PK-like)"/>
    <property type="match status" value="1"/>
</dbReference>
<feature type="transmembrane region" description="Helical" evidence="3">
    <location>
        <begin position="358"/>
        <end position="380"/>
    </location>
</feature>
<keyword evidence="1" id="KW-1015">Disulfide bond</keyword>